<feature type="domain" description="DUF218" evidence="2">
    <location>
        <begin position="80"/>
        <end position="245"/>
    </location>
</feature>
<dbReference type="InterPro" id="IPR014729">
    <property type="entry name" value="Rossmann-like_a/b/a_fold"/>
</dbReference>
<name>A0A4R3V342_9BURK</name>
<evidence type="ECO:0000313" key="4">
    <source>
        <dbReference type="Proteomes" id="UP000294692"/>
    </source>
</evidence>
<dbReference type="GO" id="GO:0005886">
    <property type="term" value="C:plasma membrane"/>
    <property type="evidence" value="ECO:0007669"/>
    <property type="project" value="TreeGrafter"/>
</dbReference>
<evidence type="ECO:0000259" key="2">
    <source>
        <dbReference type="Pfam" id="PF02698"/>
    </source>
</evidence>
<keyword evidence="1" id="KW-0472">Membrane</keyword>
<dbReference type="Proteomes" id="UP000294692">
    <property type="component" value="Unassembled WGS sequence"/>
</dbReference>
<dbReference type="Gene3D" id="3.40.50.620">
    <property type="entry name" value="HUPs"/>
    <property type="match status" value="1"/>
</dbReference>
<dbReference type="PANTHER" id="PTHR30336:SF4">
    <property type="entry name" value="ENVELOPE BIOGENESIS FACTOR ELYC"/>
    <property type="match status" value="1"/>
</dbReference>
<accession>A0A4R3V342</accession>
<sequence length="256" mass="28328">MHAVSSFLAQLVVPLNLSIALLVMAVALFLLRQRKTALTTAILGIAWSVFWSLPAASLWIGGGLEQRYPYRSPEQLPPAQAIVVLGGNTANNRDNWFEPYDSLTARSRVDAAAALYHADKAPVVIVSGAALEGNVSEARIMSSALRQHQVPEQAILLEDSSDTTRENGFYTVQLLREHELSHVLLVTSALHMPRAMAVFRRLGVNATPAPVHPQIVRPRRPDYSIWMPDLRALNASRSIIKEYAGLLVYWMRGWTA</sequence>
<evidence type="ECO:0000313" key="3">
    <source>
        <dbReference type="EMBL" id="TCU99236.1"/>
    </source>
</evidence>
<dbReference type="InterPro" id="IPR003848">
    <property type="entry name" value="DUF218"/>
</dbReference>
<feature type="transmembrane region" description="Helical" evidence="1">
    <location>
        <begin position="38"/>
        <end position="60"/>
    </location>
</feature>
<reference evidence="3 4" key="1">
    <citation type="submission" date="2019-03" db="EMBL/GenBank/DDBJ databases">
        <title>Genomic Encyclopedia of Type Strains, Phase IV (KMG-IV): sequencing the most valuable type-strain genomes for metagenomic binning, comparative biology and taxonomic classification.</title>
        <authorList>
            <person name="Goeker M."/>
        </authorList>
    </citation>
    <scope>NUCLEOTIDE SEQUENCE [LARGE SCALE GENOMIC DNA]</scope>
    <source>
        <strain evidence="3 4">DSM 100048</strain>
    </source>
</reference>
<dbReference type="RefSeq" id="WP_132476884.1">
    <property type="nucleotide sequence ID" value="NZ_JBHRVM010000001.1"/>
</dbReference>
<protein>
    <submittedName>
        <fullName evidence="3">Uncharacterized SAM-binding protein YcdF (DUF218 family)</fullName>
    </submittedName>
</protein>
<organism evidence="3 4">
    <name type="scientific">Paracandidimonas soli</name>
    <dbReference type="NCBI Taxonomy" id="1917182"/>
    <lineage>
        <taxon>Bacteria</taxon>
        <taxon>Pseudomonadati</taxon>
        <taxon>Pseudomonadota</taxon>
        <taxon>Betaproteobacteria</taxon>
        <taxon>Burkholderiales</taxon>
        <taxon>Alcaligenaceae</taxon>
        <taxon>Paracandidimonas</taxon>
    </lineage>
</organism>
<dbReference type="OrthoDB" id="9809813at2"/>
<feature type="transmembrane region" description="Helical" evidence="1">
    <location>
        <begin position="12"/>
        <end position="31"/>
    </location>
</feature>
<dbReference type="GO" id="GO:0043164">
    <property type="term" value="P:Gram-negative-bacterium-type cell wall biogenesis"/>
    <property type="evidence" value="ECO:0007669"/>
    <property type="project" value="TreeGrafter"/>
</dbReference>
<dbReference type="AlphaFoldDB" id="A0A4R3V342"/>
<dbReference type="Pfam" id="PF02698">
    <property type="entry name" value="DUF218"/>
    <property type="match status" value="1"/>
</dbReference>
<keyword evidence="4" id="KW-1185">Reference proteome</keyword>
<keyword evidence="1" id="KW-1133">Transmembrane helix</keyword>
<dbReference type="PANTHER" id="PTHR30336">
    <property type="entry name" value="INNER MEMBRANE PROTEIN, PROBABLE PERMEASE"/>
    <property type="match status" value="1"/>
</dbReference>
<evidence type="ECO:0000256" key="1">
    <source>
        <dbReference type="SAM" id="Phobius"/>
    </source>
</evidence>
<dbReference type="GO" id="GO:0000270">
    <property type="term" value="P:peptidoglycan metabolic process"/>
    <property type="evidence" value="ECO:0007669"/>
    <property type="project" value="TreeGrafter"/>
</dbReference>
<dbReference type="EMBL" id="SMBX01000004">
    <property type="protein sequence ID" value="TCU99236.1"/>
    <property type="molecule type" value="Genomic_DNA"/>
</dbReference>
<gene>
    <name evidence="3" type="ORF">EV686_104337</name>
</gene>
<keyword evidence="1" id="KW-0812">Transmembrane</keyword>
<dbReference type="InterPro" id="IPR051599">
    <property type="entry name" value="Cell_Envelope_Assoc"/>
</dbReference>
<comment type="caution">
    <text evidence="3">The sequence shown here is derived from an EMBL/GenBank/DDBJ whole genome shotgun (WGS) entry which is preliminary data.</text>
</comment>
<dbReference type="CDD" id="cd06259">
    <property type="entry name" value="YdcF-like"/>
    <property type="match status" value="1"/>
</dbReference>
<proteinExistence type="predicted"/>